<dbReference type="Gene3D" id="3.30.1300.30">
    <property type="entry name" value="GSPII I/J protein-like"/>
    <property type="match status" value="1"/>
</dbReference>
<dbReference type="InterPro" id="IPR045584">
    <property type="entry name" value="Pilin-like"/>
</dbReference>
<dbReference type="Proteomes" id="UP000070433">
    <property type="component" value="Chromosome"/>
</dbReference>
<protein>
    <recommendedName>
        <fullName evidence="10">Type II secretion system protein K</fullName>
    </recommendedName>
</protein>
<reference evidence="13 14" key="1">
    <citation type="journal article" date="2014" name="Int. J. Syst. Evol. Microbiol.">
        <title>Ramlibacter solisilvae sp. nov., isolated from forest soil, and emended description of the genus Ramlibacter.</title>
        <authorList>
            <person name="Lee H.J."/>
            <person name="Lee S.H."/>
            <person name="Lee S.S."/>
            <person name="Lee J.S."/>
            <person name="Kim Y."/>
            <person name="Kim S.C."/>
            <person name="Jeon C.O."/>
        </authorList>
    </citation>
    <scope>NUCLEOTIDE SEQUENCE [LARGE SCALE GENOMIC DNA]</scope>
    <source>
        <strain evidence="13 14">5-10</strain>
    </source>
</reference>
<evidence type="ECO:0000256" key="4">
    <source>
        <dbReference type="ARBA" id="ARBA00022475"/>
    </source>
</evidence>
<dbReference type="InterPro" id="IPR049179">
    <property type="entry name" value="T2SSK_SAM-like_2nd"/>
</dbReference>
<keyword evidence="9 10" id="KW-0472">Membrane</keyword>
<comment type="similarity">
    <text evidence="2 10">Belongs to the GSP K family.</text>
</comment>
<dbReference type="AlphaFoldDB" id="A0A127JTZ0"/>
<dbReference type="GO" id="GO:0009306">
    <property type="term" value="P:protein secretion"/>
    <property type="evidence" value="ECO:0007669"/>
    <property type="project" value="InterPro"/>
</dbReference>
<evidence type="ECO:0000313" key="14">
    <source>
        <dbReference type="Proteomes" id="UP000070433"/>
    </source>
</evidence>
<evidence type="ECO:0000256" key="5">
    <source>
        <dbReference type="ARBA" id="ARBA00022519"/>
    </source>
</evidence>
<evidence type="ECO:0000256" key="10">
    <source>
        <dbReference type="PIRNR" id="PIRNR002786"/>
    </source>
</evidence>
<dbReference type="InterPro" id="IPR005628">
    <property type="entry name" value="GspK"/>
</dbReference>
<evidence type="ECO:0000256" key="3">
    <source>
        <dbReference type="ARBA" id="ARBA00022448"/>
    </source>
</evidence>
<keyword evidence="8" id="KW-1133">Transmembrane helix</keyword>
<organism evidence="13 14">
    <name type="scientific">Ramlibacter tataouinensis</name>
    <dbReference type="NCBI Taxonomy" id="94132"/>
    <lineage>
        <taxon>Bacteria</taxon>
        <taxon>Pseudomonadati</taxon>
        <taxon>Pseudomonadota</taxon>
        <taxon>Betaproteobacteria</taxon>
        <taxon>Burkholderiales</taxon>
        <taxon>Comamonadaceae</taxon>
        <taxon>Ramlibacter</taxon>
    </lineage>
</organism>
<keyword evidence="7" id="KW-0653">Protein transport</keyword>
<dbReference type="EMBL" id="CP010951">
    <property type="protein sequence ID" value="AMO23437.1"/>
    <property type="molecule type" value="Genomic_DNA"/>
</dbReference>
<feature type="domain" description="T2SS protein K first SAM-like" evidence="12">
    <location>
        <begin position="123"/>
        <end position="212"/>
    </location>
</feature>
<name>A0A127JTZ0_9BURK</name>
<dbReference type="PANTHER" id="PTHR38831">
    <property type="entry name" value="TYPE II SECRETION SYSTEM PROTEIN K"/>
    <property type="match status" value="1"/>
</dbReference>
<keyword evidence="14" id="KW-1185">Reference proteome</keyword>
<accession>A0A127JTZ0</accession>
<evidence type="ECO:0000256" key="9">
    <source>
        <dbReference type="ARBA" id="ARBA00023136"/>
    </source>
</evidence>
<keyword evidence="4 10" id="KW-1003">Cell membrane</keyword>
<dbReference type="InterPro" id="IPR049031">
    <property type="entry name" value="T2SSK_SAM-like_1st"/>
</dbReference>
<dbReference type="InterPro" id="IPR038072">
    <property type="entry name" value="GspK_central_sf"/>
</dbReference>
<feature type="domain" description="T2SS protein K second SAM-like" evidence="11">
    <location>
        <begin position="219"/>
        <end position="266"/>
    </location>
</feature>
<dbReference type="PANTHER" id="PTHR38831:SF1">
    <property type="entry name" value="TYPE II SECRETION SYSTEM PROTEIN K-RELATED"/>
    <property type="match status" value="1"/>
</dbReference>
<evidence type="ECO:0000256" key="6">
    <source>
        <dbReference type="ARBA" id="ARBA00022692"/>
    </source>
</evidence>
<evidence type="ECO:0000259" key="11">
    <source>
        <dbReference type="Pfam" id="PF03934"/>
    </source>
</evidence>
<dbReference type="SUPFAM" id="SSF54523">
    <property type="entry name" value="Pili subunits"/>
    <property type="match status" value="1"/>
</dbReference>
<evidence type="ECO:0000259" key="12">
    <source>
        <dbReference type="Pfam" id="PF21687"/>
    </source>
</evidence>
<keyword evidence="6" id="KW-0812">Transmembrane</keyword>
<proteinExistence type="inferred from homology"/>
<dbReference type="GO" id="GO:0005886">
    <property type="term" value="C:plasma membrane"/>
    <property type="evidence" value="ECO:0007669"/>
    <property type="project" value="UniProtKB-SubCell"/>
</dbReference>
<dbReference type="OrthoDB" id="5293133at2"/>
<evidence type="ECO:0000256" key="2">
    <source>
        <dbReference type="ARBA" id="ARBA00007246"/>
    </source>
</evidence>
<dbReference type="Pfam" id="PF03934">
    <property type="entry name" value="T2SSK"/>
    <property type="match status" value="1"/>
</dbReference>
<dbReference type="PATRIC" id="fig|94132.3.peg.2379"/>
<gene>
    <name evidence="13" type="ORF">UC35_11690</name>
</gene>
<keyword evidence="3 10" id="KW-0813">Transport</keyword>
<evidence type="ECO:0000313" key="13">
    <source>
        <dbReference type="EMBL" id="AMO23437.1"/>
    </source>
</evidence>
<sequence length="330" mass="35416">MTMKRTQAGAALLMAMLTVALVATFAAAALWQQWRSVEVETAERARIQASWILTGSLDWARLVLREDARSGNVDHLGEPWAVPLEEARLSSFLSADQGVSNADIGPGVMDAFLSGTVTDLQSHLNVNDLVESTGTPREASHTIFARLFAILNLPQSELDKLAENLRFAVVAASTSPGAAQAPLLPQGVAQLAWLGVSPDTVAALSPFVTILNTTQPTPVNLNTAPAEVIAAAAGVPLAQAQQLVRERDGAHLKNSAEAQRVLGTLTPDRLQALGVSSSFFEVRARLRLDQLVVEERAVLQRVNRNDVRVIQRERVVVDPNAPAQLAAARR</sequence>
<dbReference type="Pfam" id="PF21687">
    <property type="entry name" value="T2SSK_1st"/>
    <property type="match status" value="1"/>
</dbReference>
<dbReference type="SUPFAM" id="SSF158544">
    <property type="entry name" value="GspK insert domain-like"/>
    <property type="match status" value="1"/>
</dbReference>
<evidence type="ECO:0000256" key="1">
    <source>
        <dbReference type="ARBA" id="ARBA00004533"/>
    </source>
</evidence>
<evidence type="ECO:0000256" key="8">
    <source>
        <dbReference type="ARBA" id="ARBA00022989"/>
    </source>
</evidence>
<keyword evidence="5 10" id="KW-0997">Cell inner membrane</keyword>
<dbReference type="NCBIfam" id="NF037980">
    <property type="entry name" value="T2SS_GspK"/>
    <property type="match status" value="1"/>
</dbReference>
<comment type="subcellular location">
    <subcellularLocation>
        <location evidence="1 10">Cell inner membrane</location>
    </subcellularLocation>
</comment>
<evidence type="ECO:0000256" key="7">
    <source>
        <dbReference type="ARBA" id="ARBA00022927"/>
    </source>
</evidence>
<dbReference type="PIRSF" id="PIRSF002786">
    <property type="entry name" value="XcpX"/>
    <property type="match status" value="1"/>
</dbReference>